<dbReference type="Proteomes" id="UP000215633">
    <property type="component" value="Unassembled WGS sequence"/>
</dbReference>
<name>A0A261W270_9BORD</name>
<dbReference type="AlphaFoldDB" id="A0A261W270"/>
<proteinExistence type="inferred from homology"/>
<comment type="similarity">
    <text evidence="1">Belongs to the UPF0065 (bug) family.</text>
</comment>
<comment type="caution">
    <text evidence="3">The sequence shown here is derived from an EMBL/GenBank/DDBJ whole genome shotgun (WGS) entry which is preliminary data.</text>
</comment>
<dbReference type="SUPFAM" id="SSF53850">
    <property type="entry name" value="Periplasmic binding protein-like II"/>
    <property type="match status" value="1"/>
</dbReference>
<dbReference type="PANTHER" id="PTHR42928">
    <property type="entry name" value="TRICARBOXYLATE-BINDING PROTEIN"/>
    <property type="match status" value="1"/>
</dbReference>
<accession>A0A261W270</accession>
<feature type="chain" id="PRO_5012876268" evidence="2">
    <location>
        <begin position="25"/>
        <end position="322"/>
    </location>
</feature>
<dbReference type="EMBL" id="NEVT01000003">
    <property type="protein sequence ID" value="OZI79673.1"/>
    <property type="molecule type" value="Genomic_DNA"/>
</dbReference>
<dbReference type="PIRSF" id="PIRSF017082">
    <property type="entry name" value="YflP"/>
    <property type="match status" value="1"/>
</dbReference>
<keyword evidence="2" id="KW-0732">Signal</keyword>
<dbReference type="PANTHER" id="PTHR42928:SF5">
    <property type="entry name" value="BLR1237 PROTEIN"/>
    <property type="match status" value="1"/>
</dbReference>
<sequence length="322" mass="32913">MKTLIKQALTLAAGYAVCAAAAAAQPGVPAQVKIVVPFSAGASNDAIARALAPQLAERLDTTVIVENRSGAAGVIGSDYVARAPKDGSVLLLTSSSFLTSAATQPHVPYDPLKQFAPVAMIGQGPLVVAVSAGTPYRSLADLIAAARGKPDALNYGTAGVGSLGHLATVMLDDAAGTRMTHVPYKGAANAASDLAGGQIDVMLSNYSTLAPVVQSGKVRLLATTARARHAAFPDLAPAAATLPGYAVEIWVGVFAPAGTPQPYIDRLNAALNEISASPATTTLLDIDGTIPARLSSAEFGKRVRDDLALWREVTAKHDITAN</sequence>
<keyword evidence="4" id="KW-1185">Reference proteome</keyword>
<organism evidence="3 4">
    <name type="scientific">Bordetella genomosp. 2</name>
    <dbReference type="NCBI Taxonomy" id="1983456"/>
    <lineage>
        <taxon>Bacteria</taxon>
        <taxon>Pseudomonadati</taxon>
        <taxon>Pseudomonadota</taxon>
        <taxon>Betaproteobacteria</taxon>
        <taxon>Burkholderiales</taxon>
        <taxon>Alcaligenaceae</taxon>
        <taxon>Bordetella</taxon>
    </lineage>
</organism>
<gene>
    <name evidence="3" type="ORF">CAL24_07060</name>
</gene>
<dbReference type="InterPro" id="IPR005064">
    <property type="entry name" value="BUG"/>
</dbReference>
<dbReference type="Gene3D" id="3.40.190.10">
    <property type="entry name" value="Periplasmic binding protein-like II"/>
    <property type="match status" value="1"/>
</dbReference>
<evidence type="ECO:0000256" key="2">
    <source>
        <dbReference type="SAM" id="SignalP"/>
    </source>
</evidence>
<evidence type="ECO:0000313" key="3">
    <source>
        <dbReference type="EMBL" id="OZI79673.1"/>
    </source>
</evidence>
<feature type="signal peptide" evidence="2">
    <location>
        <begin position="1"/>
        <end position="24"/>
    </location>
</feature>
<reference evidence="4" key="1">
    <citation type="submission" date="2017-05" db="EMBL/GenBank/DDBJ databases">
        <title>Complete and WGS of Bordetella genogroups.</title>
        <authorList>
            <person name="Spilker T."/>
            <person name="Lipuma J."/>
        </authorList>
    </citation>
    <scope>NUCLEOTIDE SEQUENCE [LARGE SCALE GENOMIC DNA]</scope>
    <source>
        <strain evidence="4">AU8256</strain>
    </source>
</reference>
<evidence type="ECO:0000313" key="4">
    <source>
        <dbReference type="Proteomes" id="UP000215633"/>
    </source>
</evidence>
<evidence type="ECO:0000256" key="1">
    <source>
        <dbReference type="ARBA" id="ARBA00006987"/>
    </source>
</evidence>
<dbReference type="Gene3D" id="3.40.190.150">
    <property type="entry name" value="Bordetella uptake gene, domain 1"/>
    <property type="match status" value="1"/>
</dbReference>
<dbReference type="Pfam" id="PF03401">
    <property type="entry name" value="TctC"/>
    <property type="match status" value="1"/>
</dbReference>
<dbReference type="RefSeq" id="WP_094806180.1">
    <property type="nucleotide sequence ID" value="NZ_NEVT01000003.1"/>
</dbReference>
<protein>
    <submittedName>
        <fullName evidence="3">ABC transporter substrate-binding protein</fullName>
    </submittedName>
</protein>
<dbReference type="InterPro" id="IPR042100">
    <property type="entry name" value="Bug_dom1"/>
</dbReference>